<dbReference type="InterPro" id="IPR029058">
    <property type="entry name" value="AB_hydrolase_fold"/>
</dbReference>
<protein>
    <submittedName>
        <fullName evidence="1">Lipase family protein</fullName>
    </submittedName>
</protein>
<sequence length="192" mass="19956">MELAPDRAPELDLVATVALAPAALFDRVYGGIDPVVTTILTMMGMYGGRSEHPDIDLAAYLTDEALAASEVFEADCLDGITEALVPVALGGAFTADPRQTEPARSILLANDVGGTAVDGVPLYVASGTADDRVVIERVRDLFDRLCTSGQTTELQVVEGADHGSIIPATAERVTAFLETALAGDPPVDSCPA</sequence>
<dbReference type="SUPFAM" id="SSF53474">
    <property type="entry name" value="alpha/beta-Hydrolases"/>
    <property type="match status" value="1"/>
</dbReference>
<accession>A0AAE9Y470</accession>
<dbReference type="KEGG" id="ima:PO878_14365"/>
<dbReference type="Pfam" id="PF03583">
    <property type="entry name" value="LIP"/>
    <property type="match status" value="1"/>
</dbReference>
<gene>
    <name evidence="1" type="ORF">PO878_14365</name>
</gene>
<dbReference type="PANTHER" id="PTHR34853">
    <property type="match status" value="1"/>
</dbReference>
<dbReference type="Proteomes" id="UP001216390">
    <property type="component" value="Chromosome"/>
</dbReference>
<dbReference type="InterPro" id="IPR005152">
    <property type="entry name" value="Lipase_secreted"/>
</dbReference>
<dbReference type="GO" id="GO:0016042">
    <property type="term" value="P:lipid catabolic process"/>
    <property type="evidence" value="ECO:0007669"/>
    <property type="project" value="InterPro"/>
</dbReference>
<dbReference type="Gene3D" id="3.40.50.1820">
    <property type="entry name" value="alpha/beta hydrolase"/>
    <property type="match status" value="1"/>
</dbReference>
<evidence type="ECO:0000313" key="1">
    <source>
        <dbReference type="EMBL" id="WCO65685.1"/>
    </source>
</evidence>
<reference evidence="1" key="1">
    <citation type="submission" date="2023-01" db="EMBL/GenBank/DDBJ databases">
        <title>The diversity of Class Acidimicrobiia in South China Sea sediment environments and the proposal of Iamia marina sp. nov., a novel species of the genus Iamia.</title>
        <authorList>
            <person name="He Y."/>
            <person name="Tian X."/>
        </authorList>
    </citation>
    <scope>NUCLEOTIDE SEQUENCE</scope>
    <source>
        <strain evidence="1">DSM 19957</strain>
    </source>
</reference>
<dbReference type="RefSeq" id="WP_272735212.1">
    <property type="nucleotide sequence ID" value="NZ_CP116942.1"/>
</dbReference>
<dbReference type="EMBL" id="CP116942">
    <property type="protein sequence ID" value="WCO65685.1"/>
    <property type="molecule type" value="Genomic_DNA"/>
</dbReference>
<dbReference type="AlphaFoldDB" id="A0AAE9Y470"/>
<name>A0AAE9Y470_9ACTN</name>
<organism evidence="1 2">
    <name type="scientific">Iamia majanohamensis</name>
    <dbReference type="NCBI Taxonomy" id="467976"/>
    <lineage>
        <taxon>Bacteria</taxon>
        <taxon>Bacillati</taxon>
        <taxon>Actinomycetota</taxon>
        <taxon>Acidimicrobiia</taxon>
        <taxon>Acidimicrobiales</taxon>
        <taxon>Iamiaceae</taxon>
        <taxon>Iamia</taxon>
    </lineage>
</organism>
<dbReference type="GO" id="GO:0004806">
    <property type="term" value="F:triacylglycerol lipase activity"/>
    <property type="evidence" value="ECO:0007669"/>
    <property type="project" value="InterPro"/>
</dbReference>
<proteinExistence type="predicted"/>
<dbReference type="PANTHER" id="PTHR34853:SF1">
    <property type="entry name" value="LIPASE 5"/>
    <property type="match status" value="1"/>
</dbReference>
<evidence type="ECO:0000313" key="2">
    <source>
        <dbReference type="Proteomes" id="UP001216390"/>
    </source>
</evidence>
<keyword evidence="2" id="KW-1185">Reference proteome</keyword>